<evidence type="ECO:0000256" key="2">
    <source>
        <dbReference type="ARBA" id="ARBA00012948"/>
    </source>
</evidence>
<dbReference type="PRINTS" id="PR00081">
    <property type="entry name" value="GDHRDH"/>
</dbReference>
<evidence type="ECO:0000256" key="4">
    <source>
        <dbReference type="ARBA" id="ARBA00048508"/>
    </source>
</evidence>
<feature type="binding site" evidence="6">
    <location>
        <begin position="31"/>
        <end position="34"/>
    </location>
    <ligand>
        <name>NADP(+)</name>
        <dbReference type="ChEBI" id="CHEBI:58349"/>
    </ligand>
</feature>
<feature type="binding site" evidence="6">
    <location>
        <begin position="175"/>
        <end position="179"/>
    </location>
    <ligand>
        <name>NADP(+)</name>
        <dbReference type="ChEBI" id="CHEBI:58349"/>
    </ligand>
</feature>
<dbReference type="STRING" id="749414.SBI_06758"/>
<dbReference type="PANTHER" id="PTHR42760">
    <property type="entry name" value="SHORT-CHAIN DEHYDROGENASES/REDUCTASES FAMILY MEMBER"/>
    <property type="match status" value="1"/>
</dbReference>
<organism evidence="10 11">
    <name type="scientific">Streptomyces bingchenggensis (strain BCW-1)</name>
    <dbReference type="NCBI Taxonomy" id="749414"/>
    <lineage>
        <taxon>Bacteria</taxon>
        <taxon>Bacillati</taxon>
        <taxon>Actinomycetota</taxon>
        <taxon>Actinomycetes</taxon>
        <taxon>Kitasatosporales</taxon>
        <taxon>Streptomycetaceae</taxon>
        <taxon>Streptomyces</taxon>
    </lineage>
</organism>
<dbReference type="KEGG" id="sbh:SBI_06758"/>
<evidence type="ECO:0000313" key="10">
    <source>
        <dbReference type="EMBL" id="ADI09878.1"/>
    </source>
</evidence>
<comment type="similarity">
    <text evidence="1 7">Belongs to the short-chain dehydrogenases/reductases (SDR) family.</text>
</comment>
<dbReference type="PROSITE" id="PS00061">
    <property type="entry name" value="ADH_SHORT"/>
    <property type="match status" value="1"/>
</dbReference>
<dbReference type="InterPro" id="IPR036291">
    <property type="entry name" value="NAD(P)-bd_dom_sf"/>
</dbReference>
<dbReference type="InterPro" id="IPR057326">
    <property type="entry name" value="KR_dom"/>
</dbReference>
<reference evidence="10 11" key="1">
    <citation type="journal article" date="2010" name="J. Bacteriol.">
        <title>Genome sequence of the milbemycin-producing bacterium Streptomyces bingchenggensis.</title>
        <authorList>
            <person name="Wang X.J."/>
            <person name="Yan Y.J."/>
            <person name="Zhang B."/>
            <person name="An J."/>
            <person name="Wang J.J."/>
            <person name="Tian J."/>
            <person name="Jiang L."/>
            <person name="Chen Y.H."/>
            <person name="Huang S.X."/>
            <person name="Yin M."/>
            <person name="Zhang J."/>
            <person name="Gao A.L."/>
            <person name="Liu C.X."/>
            <person name="Zhu Z.X."/>
            <person name="Xiang W.S."/>
        </authorList>
    </citation>
    <scope>NUCLEOTIDE SEQUENCE [LARGE SCALE GENOMIC DNA]</scope>
    <source>
        <strain evidence="10 11">BCW-1</strain>
    </source>
</reference>
<dbReference type="GO" id="GO:0030497">
    <property type="term" value="P:fatty acid elongation"/>
    <property type="evidence" value="ECO:0007669"/>
    <property type="project" value="TreeGrafter"/>
</dbReference>
<gene>
    <name evidence="10" type="ordered locus">SBI_06758</name>
</gene>
<dbReference type="Gene3D" id="3.40.50.720">
    <property type="entry name" value="NAD(P)-binding Rossmann-like Domain"/>
    <property type="match status" value="1"/>
</dbReference>
<name>D7BZH3_STRBB</name>
<evidence type="ECO:0000256" key="3">
    <source>
        <dbReference type="ARBA" id="ARBA00023002"/>
    </source>
</evidence>
<dbReference type="InterPro" id="IPR002347">
    <property type="entry name" value="SDR_fam"/>
</dbReference>
<sequence>MPSTDETKPTKPTPPTKATPPTTRRVALVSGGSRGIGRATVLRLARDGFDVAFCYQSSPDAARSLEKEAEELGGGRVIGSQADVSDADSVRELVAFAQEQLGAIDVAVTSAGITQDNPLLLMKDEEWRQVLGVNLDGTYHVCRSVVFEMMKRKSGCIVNISSVAGVYGNATQSNYAASKAGIIGFTKSLAKEVGRYGIRANVVAPGFIDTDMTSSLSESTQKEARKKIPLGRFGRPEEVADMVAYLIGAEYVTGAVFEVDGGIVI</sequence>
<keyword evidence="7" id="KW-0276">Fatty acid metabolism</keyword>
<dbReference type="EMBL" id="CP002047">
    <property type="protein sequence ID" value="ADI09878.1"/>
    <property type="molecule type" value="Genomic_DNA"/>
</dbReference>
<feature type="binding site" evidence="6">
    <location>
        <position position="208"/>
    </location>
    <ligand>
        <name>NADP(+)</name>
        <dbReference type="ChEBI" id="CHEBI:58349"/>
    </ligand>
</feature>
<dbReference type="FunFam" id="3.40.50.720:FF:000173">
    <property type="entry name" value="3-oxoacyl-[acyl-carrier protein] reductase"/>
    <property type="match status" value="1"/>
</dbReference>
<keyword evidence="6 7" id="KW-0521">NADP</keyword>
<comment type="pathway">
    <text evidence="7">Lipid metabolism; fatty acid biosynthesis.</text>
</comment>
<dbReference type="CDD" id="cd05333">
    <property type="entry name" value="BKR_SDR_c"/>
    <property type="match status" value="1"/>
</dbReference>
<dbReference type="RefSeq" id="WP_014179328.1">
    <property type="nucleotide sequence ID" value="NC_016582.1"/>
</dbReference>
<dbReference type="InterPro" id="IPR011284">
    <property type="entry name" value="3oxo_ACP_reduc"/>
</dbReference>
<dbReference type="EC" id="1.1.1.100" evidence="2 7"/>
<comment type="function">
    <text evidence="7">Catalyzes the NADPH-dependent reduction of beta-ketoacyl-ACP substrates to beta-hydroxyacyl-ACP products, the first reductive step in the elongation cycle of fatty acid biosynthesis.</text>
</comment>
<dbReference type="HOGENOM" id="CLU_010194_1_3_11"/>
<keyword evidence="7" id="KW-0275">Fatty acid biosynthesis</keyword>
<dbReference type="GO" id="GO:0004316">
    <property type="term" value="F:3-oxoacyl-[acyl-carrier-protein] reductase (NADPH) activity"/>
    <property type="evidence" value="ECO:0007669"/>
    <property type="project" value="UniProtKB-UniRule"/>
</dbReference>
<dbReference type="UniPathway" id="UPA00094"/>
<evidence type="ECO:0000256" key="7">
    <source>
        <dbReference type="RuleBase" id="RU366074"/>
    </source>
</evidence>
<dbReference type="InterPro" id="IPR020904">
    <property type="entry name" value="Sc_DH/Rdtase_CS"/>
</dbReference>
<dbReference type="Pfam" id="PF13561">
    <property type="entry name" value="adh_short_C2"/>
    <property type="match status" value="1"/>
</dbReference>
<dbReference type="Proteomes" id="UP000000377">
    <property type="component" value="Chromosome"/>
</dbReference>
<dbReference type="AlphaFoldDB" id="D7BZH3"/>
<dbReference type="SUPFAM" id="SSF51735">
    <property type="entry name" value="NAD(P)-binding Rossmann-fold domains"/>
    <property type="match status" value="1"/>
</dbReference>
<dbReference type="eggNOG" id="COG1028">
    <property type="taxonomic scope" value="Bacteria"/>
</dbReference>
<feature type="domain" description="Ketoreductase" evidence="9">
    <location>
        <begin position="25"/>
        <end position="210"/>
    </location>
</feature>
<dbReference type="NCBIfam" id="NF009466">
    <property type="entry name" value="PRK12826.1-2"/>
    <property type="match status" value="1"/>
</dbReference>
<dbReference type="SMART" id="SM00822">
    <property type="entry name" value="PKS_KR"/>
    <property type="match status" value="1"/>
</dbReference>
<evidence type="ECO:0000256" key="8">
    <source>
        <dbReference type="SAM" id="MobiDB-lite"/>
    </source>
</evidence>
<dbReference type="PATRIC" id="fig|749414.3.peg.6956"/>
<evidence type="ECO:0000259" key="9">
    <source>
        <dbReference type="SMART" id="SM00822"/>
    </source>
</evidence>
<feature type="active site" description="Proton acceptor" evidence="5">
    <location>
        <position position="175"/>
    </location>
</feature>
<dbReference type="PANTHER" id="PTHR42760:SF135">
    <property type="entry name" value="BLL7886 PROTEIN"/>
    <property type="match status" value="1"/>
</dbReference>
<keyword evidence="7" id="KW-0443">Lipid metabolism</keyword>
<dbReference type="NCBIfam" id="TIGR01830">
    <property type="entry name" value="3oxo_ACP_reduc"/>
    <property type="match status" value="1"/>
</dbReference>
<evidence type="ECO:0000256" key="1">
    <source>
        <dbReference type="ARBA" id="ARBA00006484"/>
    </source>
</evidence>
<comment type="catalytic activity">
    <reaction evidence="4 7">
        <text>a (3R)-hydroxyacyl-[ACP] + NADP(+) = a 3-oxoacyl-[ACP] + NADPH + H(+)</text>
        <dbReference type="Rhea" id="RHEA:17397"/>
        <dbReference type="Rhea" id="RHEA-COMP:9916"/>
        <dbReference type="Rhea" id="RHEA-COMP:9945"/>
        <dbReference type="ChEBI" id="CHEBI:15378"/>
        <dbReference type="ChEBI" id="CHEBI:57783"/>
        <dbReference type="ChEBI" id="CHEBI:58349"/>
        <dbReference type="ChEBI" id="CHEBI:78776"/>
        <dbReference type="ChEBI" id="CHEBI:78827"/>
        <dbReference type="EC" id="1.1.1.100"/>
    </reaction>
</comment>
<keyword evidence="11" id="KW-1185">Reference proteome</keyword>
<accession>D7BZH3</accession>
<evidence type="ECO:0000256" key="6">
    <source>
        <dbReference type="PIRSR" id="PIRSR611284-2"/>
    </source>
</evidence>
<dbReference type="GO" id="GO:0051287">
    <property type="term" value="F:NAD binding"/>
    <property type="evidence" value="ECO:0007669"/>
    <property type="project" value="UniProtKB-UniRule"/>
</dbReference>
<comment type="subunit">
    <text evidence="7">Homotetramer.</text>
</comment>
<keyword evidence="7" id="KW-0444">Lipid biosynthesis</keyword>
<feature type="region of interest" description="Disordered" evidence="8">
    <location>
        <begin position="1"/>
        <end position="23"/>
    </location>
</feature>
<dbReference type="PRINTS" id="PR00080">
    <property type="entry name" value="SDRFAMILY"/>
</dbReference>
<protein>
    <recommendedName>
        <fullName evidence="2 7">3-oxoacyl-[acyl-carrier-protein] reductase</fullName>
        <ecNumber evidence="2 7">1.1.1.100</ecNumber>
    </recommendedName>
</protein>
<proteinExistence type="inferred from homology"/>
<evidence type="ECO:0000313" key="11">
    <source>
        <dbReference type="Proteomes" id="UP000000377"/>
    </source>
</evidence>
<evidence type="ECO:0000256" key="5">
    <source>
        <dbReference type="PIRSR" id="PIRSR611284-1"/>
    </source>
</evidence>
<keyword evidence="3 7" id="KW-0560">Oxidoreductase</keyword>